<name>A6HUC2_RAT</name>
<evidence type="ECO:0000313" key="2">
    <source>
        <dbReference type="Proteomes" id="UP000234681"/>
    </source>
</evidence>
<organism evidence="1 2">
    <name type="scientific">Rattus norvegicus</name>
    <name type="common">Rat</name>
    <dbReference type="NCBI Taxonomy" id="10116"/>
    <lineage>
        <taxon>Eukaryota</taxon>
        <taxon>Metazoa</taxon>
        <taxon>Chordata</taxon>
        <taxon>Craniata</taxon>
        <taxon>Vertebrata</taxon>
        <taxon>Euteleostomi</taxon>
        <taxon>Mammalia</taxon>
        <taxon>Eutheria</taxon>
        <taxon>Euarchontoglires</taxon>
        <taxon>Glires</taxon>
        <taxon>Rodentia</taxon>
        <taxon>Myomorpha</taxon>
        <taxon>Muroidea</taxon>
        <taxon>Muridae</taxon>
        <taxon>Murinae</taxon>
        <taxon>Rattus</taxon>
    </lineage>
</organism>
<protein>
    <submittedName>
        <fullName evidence="1">RCG36831</fullName>
    </submittedName>
</protein>
<dbReference type="Proteomes" id="UP000234681">
    <property type="component" value="Chromosome 15"/>
</dbReference>
<reference evidence="1 2" key="1">
    <citation type="submission" date="2005-07" db="EMBL/GenBank/DDBJ databases">
        <authorList>
            <person name="Mural R.J."/>
            <person name="Li P.W."/>
            <person name="Adams M.D."/>
            <person name="Amanatides P.G."/>
            <person name="Baden-Tillson H."/>
            <person name="Barnstead M."/>
            <person name="Chin S.H."/>
            <person name="Dew I."/>
            <person name="Evans C.A."/>
            <person name="Ferriera S."/>
            <person name="Flanigan M."/>
            <person name="Fosler C."/>
            <person name="Glodek A."/>
            <person name="Gu Z."/>
            <person name="Holt R.A."/>
            <person name="Jennings D."/>
            <person name="Kraft C.L."/>
            <person name="Lu F."/>
            <person name="Nguyen T."/>
            <person name="Nusskern D.R."/>
            <person name="Pfannkoch C.M."/>
            <person name="Sitter C."/>
            <person name="Sutton G.G."/>
            <person name="Venter J.C."/>
            <person name="Wang Z."/>
            <person name="Woodage T."/>
            <person name="Zheng X.H."/>
            <person name="Zhong F."/>
        </authorList>
    </citation>
    <scope>NUCLEOTIDE SEQUENCE [LARGE SCALE GENOMIC DNA]</scope>
    <source>
        <strain>BN</strain>
        <strain evidence="2">Sprague-Dawley</strain>
    </source>
</reference>
<dbReference type="AlphaFoldDB" id="A6HUC2"/>
<dbReference type="EMBL" id="CH473951">
    <property type="protein sequence ID" value="EDM02485.1"/>
    <property type="molecule type" value="Genomic_DNA"/>
</dbReference>
<evidence type="ECO:0000313" key="1">
    <source>
        <dbReference type="EMBL" id="EDM02485.1"/>
    </source>
</evidence>
<accession>A6HUC2</accession>
<sequence length="51" mass="5729">MSVISLQAPLLFELPVSVVCSQPHHSTATPTLFTVKRQIFPCCLQNLRGRY</sequence>
<gene>
    <name evidence="1" type="ORF">rCG_36831</name>
</gene>
<proteinExistence type="predicted"/>